<keyword evidence="5" id="KW-0131">Cell cycle</keyword>
<dbReference type="Proteomes" id="UP000094527">
    <property type="component" value="Unassembled WGS sequence"/>
</dbReference>
<keyword evidence="3" id="KW-0235">DNA replication</keyword>
<evidence type="ECO:0000256" key="2">
    <source>
        <dbReference type="ARBA" id="ARBA00010727"/>
    </source>
</evidence>
<evidence type="ECO:0000313" key="7">
    <source>
        <dbReference type="EMBL" id="ODN00270.1"/>
    </source>
</evidence>
<evidence type="ECO:0000256" key="1">
    <source>
        <dbReference type="ARBA" id="ARBA00004123"/>
    </source>
</evidence>
<dbReference type="GO" id="GO:0051301">
    <property type="term" value="P:cell division"/>
    <property type="evidence" value="ECO:0007669"/>
    <property type="project" value="UniProtKB-KW"/>
</dbReference>
<dbReference type="OrthoDB" id="10258882at2759"/>
<dbReference type="GO" id="GO:0006270">
    <property type="term" value="P:DNA replication initiation"/>
    <property type="evidence" value="ECO:0007669"/>
    <property type="project" value="InterPro"/>
</dbReference>
<keyword evidence="8" id="KW-1185">Reference proteome</keyword>
<organism evidence="7 8">
    <name type="scientific">Orchesella cincta</name>
    <name type="common">Springtail</name>
    <name type="synonym">Podura cincta</name>
    <dbReference type="NCBI Taxonomy" id="48709"/>
    <lineage>
        <taxon>Eukaryota</taxon>
        <taxon>Metazoa</taxon>
        <taxon>Ecdysozoa</taxon>
        <taxon>Arthropoda</taxon>
        <taxon>Hexapoda</taxon>
        <taxon>Collembola</taxon>
        <taxon>Entomobryomorpha</taxon>
        <taxon>Entomobryoidea</taxon>
        <taxon>Orchesellidae</taxon>
        <taxon>Orchesellinae</taxon>
        <taxon>Orchesella</taxon>
    </lineage>
</organism>
<feature type="coiled-coil region" evidence="6">
    <location>
        <begin position="260"/>
        <end position="287"/>
    </location>
</feature>
<dbReference type="GO" id="GO:1902977">
    <property type="term" value="P:mitotic DNA replication preinitiation complex assembly"/>
    <property type="evidence" value="ECO:0007669"/>
    <property type="project" value="TreeGrafter"/>
</dbReference>
<feature type="non-terminal residue" evidence="7">
    <location>
        <position position="1"/>
    </location>
</feature>
<gene>
    <name evidence="7" type="ORF">Ocin01_06410</name>
</gene>
<name>A0A1D2N4R6_ORCCI</name>
<accession>A0A1D2N4R6</accession>
<dbReference type="Pfam" id="PF02724">
    <property type="entry name" value="CDC45"/>
    <property type="match status" value="2"/>
</dbReference>
<keyword evidence="6" id="KW-0175">Coiled coil</keyword>
<dbReference type="InterPro" id="IPR003874">
    <property type="entry name" value="CDC45"/>
</dbReference>
<dbReference type="GO" id="GO:0003688">
    <property type="term" value="F:DNA replication origin binding"/>
    <property type="evidence" value="ECO:0007669"/>
    <property type="project" value="TreeGrafter"/>
</dbReference>
<keyword evidence="4" id="KW-0539">Nucleus</keyword>
<dbReference type="GO" id="GO:0031261">
    <property type="term" value="C:DNA replication preinitiation complex"/>
    <property type="evidence" value="ECO:0007669"/>
    <property type="project" value="TreeGrafter"/>
</dbReference>
<evidence type="ECO:0000256" key="5">
    <source>
        <dbReference type="ARBA" id="ARBA00023306"/>
    </source>
</evidence>
<dbReference type="GO" id="GO:0000727">
    <property type="term" value="P:double-strand break repair via break-induced replication"/>
    <property type="evidence" value="ECO:0007669"/>
    <property type="project" value="TreeGrafter"/>
</dbReference>
<evidence type="ECO:0000256" key="6">
    <source>
        <dbReference type="SAM" id="Coils"/>
    </source>
</evidence>
<dbReference type="GO" id="GO:0003682">
    <property type="term" value="F:chromatin binding"/>
    <property type="evidence" value="ECO:0007669"/>
    <property type="project" value="TreeGrafter"/>
</dbReference>
<dbReference type="GO" id="GO:0003697">
    <property type="term" value="F:single-stranded DNA binding"/>
    <property type="evidence" value="ECO:0007669"/>
    <property type="project" value="TreeGrafter"/>
</dbReference>
<proteinExistence type="inferred from homology"/>
<comment type="subcellular location">
    <subcellularLocation>
        <location evidence="1">Nucleus</location>
    </subcellularLocation>
</comment>
<dbReference type="STRING" id="48709.A0A1D2N4R6"/>
<dbReference type="PANTHER" id="PTHR10507">
    <property type="entry name" value="CDC45-RELATED PROTEIN"/>
    <property type="match status" value="1"/>
</dbReference>
<dbReference type="OMA" id="HNHLDTS"/>
<sequence length="384" mass="43907">AAPGSAEMLVDHYRRDFMDRIVGHRVVIITNQDVDAVCTVKILTALFKTEGIQYILLSCCGISDMKTKYDEYSSQSDKYILVNCGATIDVLETLGEPPKEKLFFILDYHRPINVLNYYNTTGQVFIVSVLEPEETIPDIKSTPYIVSMLRTWSLEGSRKLHQMLAYLGLPLVEVKQKYMNMSLDLRRQLVEMFSSETVVEKYKLPDVIFGSFVAEIGFRPKFNALDVQLSTLAVLEDPDATKSSEEKFLNAVQCLNVRDADNHKAGIEKAKTMLKQLNSQIQMMVEMKQVQEVGPFLFVQLTDSIIDFNYFKRPTTIPLLANFLQHAGIRSGKRKWRQSPWIIMIPYNKNTLLLLVFQLEPLSKPTRTYSLRCSVSSNLRCQTT</sequence>
<evidence type="ECO:0000313" key="8">
    <source>
        <dbReference type="Proteomes" id="UP000094527"/>
    </source>
</evidence>
<protein>
    <submittedName>
        <fullName evidence="7">Cell division control protein 45</fullName>
    </submittedName>
</protein>
<evidence type="ECO:0000256" key="3">
    <source>
        <dbReference type="ARBA" id="ARBA00022705"/>
    </source>
</evidence>
<dbReference type="PANTHER" id="PTHR10507:SF0">
    <property type="entry name" value="CELL DIVISION CONTROL PROTEIN 45 HOMOLOG"/>
    <property type="match status" value="1"/>
</dbReference>
<evidence type="ECO:0000256" key="4">
    <source>
        <dbReference type="ARBA" id="ARBA00023242"/>
    </source>
</evidence>
<comment type="similarity">
    <text evidence="2">Belongs to the CDC45 family.</text>
</comment>
<dbReference type="EMBL" id="LJIJ01000219">
    <property type="protein sequence ID" value="ODN00270.1"/>
    <property type="molecule type" value="Genomic_DNA"/>
</dbReference>
<keyword evidence="7" id="KW-0132">Cell division</keyword>
<comment type="caution">
    <text evidence="7">The sequence shown here is derived from an EMBL/GenBank/DDBJ whole genome shotgun (WGS) entry which is preliminary data.</text>
</comment>
<reference evidence="7 8" key="1">
    <citation type="journal article" date="2016" name="Genome Biol. Evol.">
        <title>Gene Family Evolution Reflects Adaptation to Soil Environmental Stressors in the Genome of the Collembolan Orchesella cincta.</title>
        <authorList>
            <person name="Faddeeva-Vakhrusheva A."/>
            <person name="Derks M.F."/>
            <person name="Anvar S.Y."/>
            <person name="Agamennone V."/>
            <person name="Suring W."/>
            <person name="Smit S."/>
            <person name="van Straalen N.M."/>
            <person name="Roelofs D."/>
        </authorList>
    </citation>
    <scope>NUCLEOTIDE SEQUENCE [LARGE SCALE GENOMIC DNA]</scope>
    <source>
        <tissue evidence="7">Mixed pool</tissue>
    </source>
</reference>
<dbReference type="AlphaFoldDB" id="A0A1D2N4R6"/>